<sequence>MKDIVEMQCPLVSTCVEEWRSYIHKETDALLKELTESRSAASIKKHKTKETITQSIPKPQPKAKTEKEHVSFDLSEKTEVSAPQKPAQALPQPPTQNAPQGQPKLPRARLPRTKPSTAQVPPQPKDQETTPLQPTTTPATPNPHTSSKKPKGKKKEKVPPTTASTTAPTITPTTASTTAPSTKEPMKKRKAAMPAAEQLKLEDEENKASGLPRPVEDEETKASAPPKPVEDEETKASAPPKPVEEKKDQVSKKFEDEPNAKNSPAPTSAQLEKTAPVQPSVITPSVLVEVVPISAPPQKTTPTAAPIPIPVKKTKEAHPFNLFEKELSRRDKPAQKDGEESLLFAQKTQDSSANEPTTELDTSHSQTLPLPRAPKTSKANLKTNPKPQERTEDGISKTGYLSLCQSVEESKIEEPAKPKQSFERMLPVQEDLDKVMTKIAPYLSNEPAKPDTTAKPEQKPDTTAKPEHKPDTKPDTTAKPEHKPDTKPLRKQEPKIDRPNQSFAGLSKEELKEKSVGLNKLLQAMKNKSGANAGPLFSKSEIKDAPSTTQKPAATAPPSFSPVIDSSDDDIRDPRFTKKQWVDSPSLPRKLLLQDENQATEIFGLSVNTKVNLKEMFSGLSNIPPDSPNRFPSDK</sequence>
<comment type="subcellular location">
    <subcellularLocation>
        <location evidence="2">Cytoplasm</location>
        <location evidence="2">Cytoskeleton</location>
        <location evidence="2">Spindle</location>
    </subcellularLocation>
    <subcellularLocation>
        <location evidence="1">Nucleus</location>
    </subcellularLocation>
</comment>
<dbReference type="STRING" id="1805483.A0A177ECS2"/>
<feature type="compositionally biased region" description="Basic and acidic residues" evidence="7">
    <location>
        <begin position="313"/>
        <end position="339"/>
    </location>
</feature>
<evidence type="ECO:0000256" key="4">
    <source>
        <dbReference type="ARBA" id="ARBA00022490"/>
    </source>
</evidence>
<feature type="compositionally biased region" description="Low complexity" evidence="7">
    <location>
        <begin position="129"/>
        <end position="145"/>
    </location>
</feature>
<feature type="compositionally biased region" description="Polar residues" evidence="7">
    <location>
        <begin position="346"/>
        <end position="368"/>
    </location>
</feature>
<feature type="compositionally biased region" description="Basic and acidic residues" evidence="7">
    <location>
        <begin position="242"/>
        <end position="259"/>
    </location>
</feature>
<protein>
    <recommendedName>
        <fullName evidence="8">Inner centromere protein ARK-binding domain-containing protein</fullName>
    </recommendedName>
</protein>
<name>A0A177ECS2_9MICR</name>
<dbReference type="Pfam" id="PF03941">
    <property type="entry name" value="INCENP_ARK-bind"/>
    <property type="match status" value="1"/>
</dbReference>
<dbReference type="GeneID" id="93647613"/>
<feature type="region of interest" description="Disordered" evidence="7">
    <location>
        <begin position="529"/>
        <end position="580"/>
    </location>
</feature>
<evidence type="ECO:0000256" key="1">
    <source>
        <dbReference type="ARBA" id="ARBA00004123"/>
    </source>
</evidence>
<evidence type="ECO:0000256" key="2">
    <source>
        <dbReference type="ARBA" id="ARBA00004186"/>
    </source>
</evidence>
<feature type="domain" description="Inner centromere protein ARK-binding" evidence="8">
    <location>
        <begin position="565"/>
        <end position="617"/>
    </location>
</feature>
<evidence type="ECO:0000256" key="3">
    <source>
        <dbReference type="ARBA" id="ARBA00010042"/>
    </source>
</evidence>
<keyword evidence="6" id="KW-0539">Nucleus</keyword>
<dbReference type="OrthoDB" id="2196361at2759"/>
<feature type="compositionally biased region" description="Basic residues" evidence="7">
    <location>
        <begin position="146"/>
        <end position="156"/>
    </location>
</feature>
<dbReference type="Proteomes" id="UP000185944">
    <property type="component" value="Unassembled WGS sequence"/>
</dbReference>
<accession>A0A177ECS2</accession>
<dbReference type="RefSeq" id="XP_067543869.1">
    <property type="nucleotide sequence ID" value="XM_067688681.1"/>
</dbReference>
<dbReference type="AlphaFoldDB" id="A0A177ECS2"/>
<keyword evidence="10" id="KW-1185">Reference proteome</keyword>
<feature type="region of interest" description="Disordered" evidence="7">
    <location>
        <begin position="294"/>
        <end position="401"/>
    </location>
</feature>
<evidence type="ECO:0000256" key="5">
    <source>
        <dbReference type="ARBA" id="ARBA00023212"/>
    </source>
</evidence>
<reference evidence="9 10" key="1">
    <citation type="submission" date="2016-02" db="EMBL/GenBank/DDBJ databases">
        <title>Discovery of a natural microsporidian pathogen with a broad tissue tropism in Caenorhabditis elegans.</title>
        <authorList>
            <person name="Luallen R.J."/>
            <person name="Reinke A.W."/>
            <person name="Tong L."/>
            <person name="Botts M.R."/>
            <person name="Felix M.-A."/>
            <person name="Troemel E.R."/>
        </authorList>
    </citation>
    <scope>NUCLEOTIDE SEQUENCE [LARGE SCALE GENOMIC DNA]</scope>
    <source>
        <strain evidence="9 10">JUm2807</strain>
    </source>
</reference>
<proteinExistence type="inferred from homology"/>
<feature type="compositionally biased region" description="Polar residues" evidence="7">
    <location>
        <begin position="377"/>
        <end position="386"/>
    </location>
</feature>
<feature type="compositionally biased region" description="Basic and acidic residues" evidence="7">
    <location>
        <begin position="63"/>
        <end position="79"/>
    </location>
</feature>
<evidence type="ECO:0000259" key="8">
    <source>
        <dbReference type="Pfam" id="PF03941"/>
    </source>
</evidence>
<dbReference type="GO" id="GO:0005819">
    <property type="term" value="C:spindle"/>
    <property type="evidence" value="ECO:0007669"/>
    <property type="project" value="UniProtKB-SubCell"/>
</dbReference>
<comment type="similarity">
    <text evidence="3">Belongs to the INCENP family.</text>
</comment>
<dbReference type="EMBL" id="LTDL01000041">
    <property type="protein sequence ID" value="OAG29190.1"/>
    <property type="molecule type" value="Genomic_DNA"/>
</dbReference>
<evidence type="ECO:0000256" key="7">
    <source>
        <dbReference type="SAM" id="MobiDB-lite"/>
    </source>
</evidence>
<keyword evidence="5" id="KW-0206">Cytoskeleton</keyword>
<keyword evidence="4" id="KW-0963">Cytoplasm</keyword>
<dbReference type="GO" id="GO:0005634">
    <property type="term" value="C:nucleus"/>
    <property type="evidence" value="ECO:0007669"/>
    <property type="project" value="UniProtKB-SubCell"/>
</dbReference>
<feature type="compositionally biased region" description="Low complexity" evidence="7">
    <location>
        <begin position="159"/>
        <end position="183"/>
    </location>
</feature>
<evidence type="ECO:0000313" key="10">
    <source>
        <dbReference type="Proteomes" id="UP000185944"/>
    </source>
</evidence>
<gene>
    <name evidence="9" type="ORF">NEDG_01263</name>
</gene>
<evidence type="ECO:0000313" key="9">
    <source>
        <dbReference type="EMBL" id="OAG29190.1"/>
    </source>
</evidence>
<feature type="region of interest" description="Disordered" evidence="7">
    <location>
        <begin position="40"/>
        <end position="281"/>
    </location>
</feature>
<dbReference type="VEuPathDB" id="MicrosporidiaDB:NEDG_01263"/>
<feature type="region of interest" description="Disordered" evidence="7">
    <location>
        <begin position="437"/>
        <end position="512"/>
    </location>
</feature>
<comment type="caution">
    <text evidence="9">The sequence shown here is derived from an EMBL/GenBank/DDBJ whole genome shotgun (WGS) entry which is preliminary data.</text>
</comment>
<organism evidence="9 10">
    <name type="scientific">Nematocida displodere</name>
    <dbReference type="NCBI Taxonomy" id="1805483"/>
    <lineage>
        <taxon>Eukaryota</taxon>
        <taxon>Fungi</taxon>
        <taxon>Fungi incertae sedis</taxon>
        <taxon>Microsporidia</taxon>
        <taxon>Nematocida</taxon>
    </lineage>
</organism>
<feature type="compositionally biased region" description="Polar residues" evidence="7">
    <location>
        <begin position="260"/>
        <end position="271"/>
    </location>
</feature>
<feature type="compositionally biased region" description="Low complexity" evidence="7">
    <location>
        <begin position="296"/>
        <end position="306"/>
    </location>
</feature>
<feature type="compositionally biased region" description="Basic and acidic residues" evidence="7">
    <location>
        <begin position="448"/>
        <end position="498"/>
    </location>
</feature>
<dbReference type="InterPro" id="IPR005635">
    <property type="entry name" value="Inner_centromere_prot_ARK-bd"/>
</dbReference>
<evidence type="ECO:0000256" key="6">
    <source>
        <dbReference type="ARBA" id="ARBA00023242"/>
    </source>
</evidence>